<dbReference type="RefSeq" id="WP_189611391.1">
    <property type="nucleotide sequence ID" value="NZ_BMXR01000009.1"/>
</dbReference>
<feature type="transmembrane region" description="Helical" evidence="6">
    <location>
        <begin position="183"/>
        <end position="206"/>
    </location>
</feature>
<reference evidence="7" key="1">
    <citation type="journal article" date="2014" name="Int. J. Syst. Evol. Microbiol.">
        <title>Complete genome sequence of Corynebacterium casei LMG S-19264T (=DSM 44701T), isolated from a smear-ripened cheese.</title>
        <authorList>
            <consortium name="US DOE Joint Genome Institute (JGI-PGF)"/>
            <person name="Walter F."/>
            <person name="Albersmeier A."/>
            <person name="Kalinowski J."/>
            <person name="Ruckert C."/>
        </authorList>
    </citation>
    <scope>NUCLEOTIDE SEQUENCE</scope>
    <source>
        <strain evidence="7">KCTC 22169</strain>
    </source>
</reference>
<evidence type="ECO:0000256" key="4">
    <source>
        <dbReference type="ARBA" id="ARBA00022989"/>
    </source>
</evidence>
<reference evidence="7" key="2">
    <citation type="submission" date="2020-09" db="EMBL/GenBank/DDBJ databases">
        <authorList>
            <person name="Sun Q."/>
            <person name="Kim S."/>
        </authorList>
    </citation>
    <scope>NUCLEOTIDE SEQUENCE</scope>
    <source>
        <strain evidence="7">KCTC 22169</strain>
    </source>
</reference>
<feature type="transmembrane region" description="Helical" evidence="6">
    <location>
        <begin position="227"/>
        <end position="251"/>
    </location>
</feature>
<organism evidence="7 8">
    <name type="scientific">Saccharospirillum salsuginis</name>
    <dbReference type="NCBI Taxonomy" id="418750"/>
    <lineage>
        <taxon>Bacteria</taxon>
        <taxon>Pseudomonadati</taxon>
        <taxon>Pseudomonadota</taxon>
        <taxon>Gammaproteobacteria</taxon>
        <taxon>Oceanospirillales</taxon>
        <taxon>Saccharospirillaceae</taxon>
        <taxon>Saccharospirillum</taxon>
    </lineage>
</organism>
<sequence length="357" mass="38398">MLQALRDTLPANRWIRLVLLAIVLGVIFTPWLFDGTRALDTAARLSIFVVLAASYDLLLGFTGVVSFAHALFFGIGAYAVAIAFDHFAPGFGVLLVAIVAGLGVSLLVAFIMGLVSLRVKTIFYAMITLAVASAATVLVSQLYHLTGGEDGLTYRIPKVLTPAFKLLDDKVFGVRVNGKLMNFYLVVFSSIVLFLIMVRIVASPFGRVLKALRENDFRAQAIGYNTLAYRTTATLLSAAFATLAGVLMALWLRYTGPESVLSLDIMIDVLLMVVIGGMGTLYGAIIGATVLMLAQSYLQGLMGNAQDVIGGVPILSELMAPDRWLLWLGLLFIASVYFFPQGVVGRFSGPAPKEATT</sequence>
<proteinExistence type="predicted"/>
<keyword evidence="8" id="KW-1185">Reference proteome</keyword>
<dbReference type="InterPro" id="IPR001851">
    <property type="entry name" value="ABC_transp_permease"/>
</dbReference>
<evidence type="ECO:0000313" key="7">
    <source>
        <dbReference type="EMBL" id="GGX65529.1"/>
    </source>
</evidence>
<feature type="transmembrane region" description="Helical" evidence="6">
    <location>
        <begin position="324"/>
        <end position="340"/>
    </location>
</feature>
<evidence type="ECO:0000256" key="1">
    <source>
        <dbReference type="ARBA" id="ARBA00004429"/>
    </source>
</evidence>
<feature type="transmembrane region" description="Helical" evidence="6">
    <location>
        <begin position="122"/>
        <end position="143"/>
    </location>
</feature>
<dbReference type="InterPro" id="IPR043428">
    <property type="entry name" value="LivM-like"/>
</dbReference>
<comment type="caution">
    <text evidence="7">The sequence shown here is derived from an EMBL/GenBank/DDBJ whole genome shotgun (WGS) entry which is preliminary data.</text>
</comment>
<feature type="transmembrane region" description="Helical" evidence="6">
    <location>
        <begin position="90"/>
        <end position="115"/>
    </location>
</feature>
<protein>
    <submittedName>
        <fullName evidence="7">Branched-chain amino acid ABC transporter permease</fullName>
    </submittedName>
</protein>
<evidence type="ECO:0000256" key="2">
    <source>
        <dbReference type="ARBA" id="ARBA00022475"/>
    </source>
</evidence>
<accession>A0A918NF02</accession>
<dbReference type="GO" id="GO:0005886">
    <property type="term" value="C:plasma membrane"/>
    <property type="evidence" value="ECO:0007669"/>
    <property type="project" value="UniProtKB-SubCell"/>
</dbReference>
<dbReference type="Pfam" id="PF02653">
    <property type="entry name" value="BPD_transp_2"/>
    <property type="match status" value="1"/>
</dbReference>
<gene>
    <name evidence="7" type="ORF">GCM10007392_36750</name>
</gene>
<dbReference type="PANTHER" id="PTHR30482">
    <property type="entry name" value="HIGH-AFFINITY BRANCHED-CHAIN AMINO ACID TRANSPORT SYSTEM PERMEASE"/>
    <property type="match status" value="1"/>
</dbReference>
<keyword evidence="5 6" id="KW-0472">Membrane</keyword>
<dbReference type="GO" id="GO:0015658">
    <property type="term" value="F:branched-chain amino acid transmembrane transporter activity"/>
    <property type="evidence" value="ECO:0007669"/>
    <property type="project" value="InterPro"/>
</dbReference>
<name>A0A918NF02_9GAMM</name>
<dbReference type="AlphaFoldDB" id="A0A918NF02"/>
<evidence type="ECO:0000256" key="3">
    <source>
        <dbReference type="ARBA" id="ARBA00022692"/>
    </source>
</evidence>
<dbReference type="CDD" id="cd06581">
    <property type="entry name" value="TM_PBP1_LivM_like"/>
    <property type="match status" value="1"/>
</dbReference>
<evidence type="ECO:0000256" key="5">
    <source>
        <dbReference type="ARBA" id="ARBA00023136"/>
    </source>
</evidence>
<dbReference type="Proteomes" id="UP000626148">
    <property type="component" value="Unassembled WGS sequence"/>
</dbReference>
<feature type="transmembrane region" description="Helical" evidence="6">
    <location>
        <begin position="14"/>
        <end position="33"/>
    </location>
</feature>
<keyword evidence="2" id="KW-1003">Cell membrane</keyword>
<evidence type="ECO:0000313" key="8">
    <source>
        <dbReference type="Proteomes" id="UP000626148"/>
    </source>
</evidence>
<keyword evidence="3 6" id="KW-0812">Transmembrane</keyword>
<dbReference type="PANTHER" id="PTHR30482:SF17">
    <property type="entry name" value="ABC TRANSPORTER ATP-BINDING PROTEIN"/>
    <property type="match status" value="1"/>
</dbReference>
<feature type="transmembrane region" description="Helical" evidence="6">
    <location>
        <begin position="271"/>
        <end position="294"/>
    </location>
</feature>
<comment type="subcellular location">
    <subcellularLocation>
        <location evidence="1">Cell inner membrane</location>
        <topology evidence="1">Multi-pass membrane protein</topology>
    </subcellularLocation>
</comment>
<evidence type="ECO:0000256" key="6">
    <source>
        <dbReference type="SAM" id="Phobius"/>
    </source>
</evidence>
<dbReference type="EMBL" id="BMXR01000009">
    <property type="protein sequence ID" value="GGX65529.1"/>
    <property type="molecule type" value="Genomic_DNA"/>
</dbReference>
<keyword evidence="4 6" id="KW-1133">Transmembrane helix</keyword>
<feature type="transmembrane region" description="Helical" evidence="6">
    <location>
        <begin position="45"/>
        <end position="78"/>
    </location>
</feature>